<dbReference type="InterPro" id="IPR000836">
    <property type="entry name" value="PRTase_dom"/>
</dbReference>
<dbReference type="SUPFAM" id="SSF53271">
    <property type="entry name" value="PRTase-like"/>
    <property type="match status" value="1"/>
</dbReference>
<comment type="similarity">
    <text evidence="1">Belongs to the ComF/GntX family.</text>
</comment>
<evidence type="ECO:0000256" key="1">
    <source>
        <dbReference type="ARBA" id="ARBA00008007"/>
    </source>
</evidence>
<dbReference type="Pfam" id="PF18912">
    <property type="entry name" value="DZR_2"/>
    <property type="match status" value="1"/>
</dbReference>
<dbReference type="PANTHER" id="PTHR47505">
    <property type="entry name" value="DNA UTILIZATION PROTEIN YHGH"/>
    <property type="match status" value="1"/>
</dbReference>
<dbReference type="CDD" id="cd06223">
    <property type="entry name" value="PRTases_typeI"/>
    <property type="match status" value="1"/>
</dbReference>
<evidence type="ECO:0000313" key="5">
    <source>
        <dbReference type="Proteomes" id="UP001595444"/>
    </source>
</evidence>
<accession>A0ABV7D153</accession>
<dbReference type="Gene3D" id="3.40.50.2020">
    <property type="match status" value="1"/>
</dbReference>
<dbReference type="EMBL" id="JBHRSL010000001">
    <property type="protein sequence ID" value="MFC3050620.1"/>
    <property type="molecule type" value="Genomic_DNA"/>
</dbReference>
<dbReference type="InterPro" id="IPR051910">
    <property type="entry name" value="ComF/GntX_DNA_util-trans"/>
</dbReference>
<dbReference type="PANTHER" id="PTHR47505:SF1">
    <property type="entry name" value="DNA UTILIZATION PROTEIN YHGH"/>
    <property type="match status" value="1"/>
</dbReference>
<organism evidence="4 5">
    <name type="scientific">Kordiimonas pumila</name>
    <dbReference type="NCBI Taxonomy" id="2161677"/>
    <lineage>
        <taxon>Bacteria</taxon>
        <taxon>Pseudomonadati</taxon>
        <taxon>Pseudomonadota</taxon>
        <taxon>Alphaproteobacteria</taxon>
        <taxon>Kordiimonadales</taxon>
        <taxon>Kordiimonadaceae</taxon>
        <taxon>Kordiimonas</taxon>
    </lineage>
</organism>
<feature type="domain" description="Phosphoribosyltransferase" evidence="2">
    <location>
        <begin position="154"/>
        <end position="249"/>
    </location>
</feature>
<dbReference type="Proteomes" id="UP001595444">
    <property type="component" value="Unassembled WGS sequence"/>
</dbReference>
<reference evidence="5" key="1">
    <citation type="journal article" date="2019" name="Int. J. Syst. Evol. Microbiol.">
        <title>The Global Catalogue of Microorganisms (GCM) 10K type strain sequencing project: providing services to taxonomists for standard genome sequencing and annotation.</title>
        <authorList>
            <consortium name="The Broad Institute Genomics Platform"/>
            <consortium name="The Broad Institute Genome Sequencing Center for Infectious Disease"/>
            <person name="Wu L."/>
            <person name="Ma J."/>
        </authorList>
    </citation>
    <scope>NUCLEOTIDE SEQUENCE [LARGE SCALE GENOMIC DNA]</scope>
    <source>
        <strain evidence="5">KCTC 62164</strain>
    </source>
</reference>
<gene>
    <name evidence="4" type="ORF">ACFOKA_01745</name>
</gene>
<dbReference type="RefSeq" id="WP_194214992.1">
    <property type="nucleotide sequence ID" value="NZ_CP061205.1"/>
</dbReference>
<feature type="domain" description="Double zinc ribbon" evidence="3">
    <location>
        <begin position="21"/>
        <end position="80"/>
    </location>
</feature>
<evidence type="ECO:0000259" key="3">
    <source>
        <dbReference type="Pfam" id="PF18912"/>
    </source>
</evidence>
<evidence type="ECO:0000313" key="4">
    <source>
        <dbReference type="EMBL" id="MFC3050620.1"/>
    </source>
</evidence>
<protein>
    <submittedName>
        <fullName evidence="4">ComF family protein</fullName>
    </submittedName>
</protein>
<name>A0ABV7D153_9PROT</name>
<keyword evidence="5" id="KW-1185">Reference proteome</keyword>
<proteinExistence type="inferred from homology"/>
<evidence type="ECO:0000259" key="2">
    <source>
        <dbReference type="Pfam" id="PF00156"/>
    </source>
</evidence>
<dbReference type="InterPro" id="IPR044005">
    <property type="entry name" value="DZR_2"/>
</dbReference>
<comment type="caution">
    <text evidence="4">The sequence shown here is derived from an EMBL/GenBank/DDBJ whole genome shotgun (WGS) entry which is preliminary data.</text>
</comment>
<sequence>MANVRHLLKRQNINSAVKALIAFALPHRCPECGVKVSEHGFLCVTCWGDVQVLAPPFCVRCALPFDYSTEIAEPVCAACLQYNPAFDWARAAVSYEGLGRSLVLKLKHGGTSMIVPVMARMMAGSVRQLQATLIIPVPLHRWRFLKRRFNQSQLLAERIAEYLDVPVNVFALKRRKATLSQASFSRKKRFKNVRGAFEVPPEMKAVVKGQHIMLVDDVLTTGATAASCAKALKKAGALSVGVVAFARVGDPAAP</sequence>
<dbReference type="Pfam" id="PF00156">
    <property type="entry name" value="Pribosyltran"/>
    <property type="match status" value="1"/>
</dbReference>
<dbReference type="InterPro" id="IPR029057">
    <property type="entry name" value="PRTase-like"/>
</dbReference>